<dbReference type="Proteomes" id="UP000030121">
    <property type="component" value="Unassembled WGS sequence"/>
</dbReference>
<organism evidence="2 3">
    <name type="scientific">Flavobacterium suncheonense GH29-5 = DSM 17707</name>
    <dbReference type="NCBI Taxonomy" id="1121899"/>
    <lineage>
        <taxon>Bacteria</taxon>
        <taxon>Pseudomonadati</taxon>
        <taxon>Bacteroidota</taxon>
        <taxon>Flavobacteriia</taxon>
        <taxon>Flavobacteriales</taxon>
        <taxon>Flavobacteriaceae</taxon>
        <taxon>Flavobacterium</taxon>
    </lineage>
</organism>
<dbReference type="OrthoDB" id="1362414at2"/>
<evidence type="ECO:0000313" key="2">
    <source>
        <dbReference type="EMBL" id="KGO89762.1"/>
    </source>
</evidence>
<keyword evidence="1" id="KW-0175">Coiled coil</keyword>
<proteinExistence type="predicted"/>
<protein>
    <recommendedName>
        <fullName evidence="4">DUF3164 family protein</fullName>
    </recommendedName>
</protein>
<reference evidence="2 3" key="1">
    <citation type="submission" date="2013-09" db="EMBL/GenBank/DDBJ databases">
        <authorList>
            <person name="Zeng Z."/>
            <person name="Chen C."/>
        </authorList>
    </citation>
    <scope>NUCLEOTIDE SEQUENCE [LARGE SCALE GENOMIC DNA]</scope>
    <source>
        <strain evidence="2 3">GH29-5</strain>
    </source>
</reference>
<gene>
    <name evidence="2" type="ORF">Q764_06125</name>
</gene>
<sequence length="239" mass="27397">MNTNDIEVKEPQILGEMNQEEIDLTKLSNEQRKEMLRKLKEDERKEKELARKNKETLQTLTEEVVDNNVDFFVNAQGSVEEAIIKLFTEAETIIEARGETFGIEKTEQDSHTMTKKDGSASIKIGWNVKPTFDGTESAGIQKIKQYMSSLAGETENEKLLMDFLNIALKTDVQGNYNPKKIRELNTMRERANSDLFNEGMDIIDSALIDIRTSMYARGYKLVAKENEIPKRVEFSFSIK</sequence>
<evidence type="ECO:0008006" key="4">
    <source>
        <dbReference type="Google" id="ProtNLM"/>
    </source>
</evidence>
<dbReference type="STRING" id="1121899.GCA_000430025_01854"/>
<dbReference type="RefSeq" id="WP_026980295.1">
    <property type="nucleotide sequence ID" value="NZ_AUCZ01000008.1"/>
</dbReference>
<feature type="coiled-coil region" evidence="1">
    <location>
        <begin position="32"/>
        <end position="60"/>
    </location>
</feature>
<keyword evidence="3" id="KW-1185">Reference proteome</keyword>
<evidence type="ECO:0000256" key="1">
    <source>
        <dbReference type="SAM" id="Coils"/>
    </source>
</evidence>
<accession>A0A0A2MAS8</accession>
<evidence type="ECO:0000313" key="3">
    <source>
        <dbReference type="Proteomes" id="UP000030121"/>
    </source>
</evidence>
<dbReference type="EMBL" id="JRLW01000005">
    <property type="protein sequence ID" value="KGO89762.1"/>
    <property type="molecule type" value="Genomic_DNA"/>
</dbReference>
<dbReference type="AlphaFoldDB" id="A0A0A2MAS8"/>
<comment type="caution">
    <text evidence="2">The sequence shown here is derived from an EMBL/GenBank/DDBJ whole genome shotgun (WGS) entry which is preliminary data.</text>
</comment>
<dbReference type="eggNOG" id="ENOG5032R9U">
    <property type="taxonomic scope" value="Bacteria"/>
</dbReference>
<name>A0A0A2MAS8_9FLAO</name>